<dbReference type="AlphaFoldDB" id="A0A411HH11"/>
<evidence type="ECO:0000256" key="5">
    <source>
        <dbReference type="ARBA" id="ARBA00023163"/>
    </source>
</evidence>
<dbReference type="EMBL" id="CP035704">
    <property type="protein sequence ID" value="QBB69792.1"/>
    <property type="molecule type" value="Genomic_DNA"/>
</dbReference>
<dbReference type="InterPro" id="IPR036388">
    <property type="entry name" value="WH-like_DNA-bd_sf"/>
</dbReference>
<evidence type="ECO:0000256" key="1">
    <source>
        <dbReference type="ARBA" id="ARBA00004496"/>
    </source>
</evidence>
<dbReference type="Gene3D" id="1.10.10.10">
    <property type="entry name" value="Winged helix-like DNA-binding domain superfamily/Winged helix DNA-binding domain"/>
    <property type="match status" value="1"/>
</dbReference>
<dbReference type="Pfam" id="PF22381">
    <property type="entry name" value="Staph_reg_Sar_Rot"/>
    <property type="match status" value="1"/>
</dbReference>
<dbReference type="PROSITE" id="PS50995">
    <property type="entry name" value="HTH_MARR_2"/>
    <property type="match status" value="1"/>
</dbReference>
<dbReference type="SUPFAM" id="SSF46785">
    <property type="entry name" value="Winged helix' DNA-binding domain"/>
    <property type="match status" value="1"/>
</dbReference>
<keyword evidence="5" id="KW-0804">Transcription</keyword>
<dbReference type="InterPro" id="IPR000835">
    <property type="entry name" value="HTH_MarR-typ"/>
</dbReference>
<feature type="domain" description="HTH marR-type" evidence="6">
    <location>
        <begin position="21"/>
        <end position="151"/>
    </location>
</feature>
<protein>
    <submittedName>
        <fullName evidence="7">MarR family transcriptional regulator</fullName>
    </submittedName>
</protein>
<keyword evidence="3" id="KW-0805">Transcription regulation</keyword>
<evidence type="ECO:0000259" key="6">
    <source>
        <dbReference type="PROSITE" id="PS50995"/>
    </source>
</evidence>
<reference evidence="7 8" key="1">
    <citation type="submission" date="2019-01" db="EMBL/GenBank/DDBJ databases">
        <title>Pseudolysobacter antarctica gen. nov., sp. nov., isolated from Fildes Peninsula, Antarctica.</title>
        <authorList>
            <person name="Wei Z."/>
            <person name="Peng F."/>
        </authorList>
    </citation>
    <scope>NUCLEOTIDE SEQUENCE [LARGE SCALE GENOMIC DNA]</scope>
    <source>
        <strain evidence="7 8">AQ6-296</strain>
    </source>
</reference>
<evidence type="ECO:0000256" key="2">
    <source>
        <dbReference type="ARBA" id="ARBA00022490"/>
    </source>
</evidence>
<dbReference type="GO" id="GO:0003677">
    <property type="term" value="F:DNA binding"/>
    <property type="evidence" value="ECO:0007669"/>
    <property type="project" value="UniProtKB-KW"/>
</dbReference>
<evidence type="ECO:0000256" key="3">
    <source>
        <dbReference type="ARBA" id="ARBA00023015"/>
    </source>
</evidence>
<dbReference type="SMART" id="SM00347">
    <property type="entry name" value="HTH_MARR"/>
    <property type="match status" value="1"/>
</dbReference>
<dbReference type="Proteomes" id="UP000291562">
    <property type="component" value="Chromosome"/>
</dbReference>
<dbReference type="PRINTS" id="PR00598">
    <property type="entry name" value="HTHMARR"/>
</dbReference>
<sequence>MKTSITTGKISTRDMVSLRLENQLCFAIYSASLAMTKLYRPFLLELNLTYPQYVVMMALWQRDAVTVSALGEQVALDSGTLTPMLKRLEALGFISRIRNPQDEREVHIRLTSAGAKLQKAAAVMHDKIACASDCSSTDRKVLTKALQQLRASLQASIQS</sequence>
<dbReference type="GO" id="GO:0005737">
    <property type="term" value="C:cytoplasm"/>
    <property type="evidence" value="ECO:0007669"/>
    <property type="project" value="UniProtKB-SubCell"/>
</dbReference>
<dbReference type="PANTHER" id="PTHR33164">
    <property type="entry name" value="TRANSCRIPTIONAL REGULATOR, MARR FAMILY"/>
    <property type="match status" value="1"/>
</dbReference>
<dbReference type="GO" id="GO:0003700">
    <property type="term" value="F:DNA-binding transcription factor activity"/>
    <property type="evidence" value="ECO:0007669"/>
    <property type="project" value="InterPro"/>
</dbReference>
<keyword evidence="8" id="KW-1185">Reference proteome</keyword>
<evidence type="ECO:0000313" key="7">
    <source>
        <dbReference type="EMBL" id="QBB69792.1"/>
    </source>
</evidence>
<dbReference type="PANTHER" id="PTHR33164:SF5">
    <property type="entry name" value="ORGANIC HYDROPEROXIDE RESISTANCE TRANSCRIPTIONAL REGULATOR"/>
    <property type="match status" value="1"/>
</dbReference>
<dbReference type="InterPro" id="IPR036390">
    <property type="entry name" value="WH_DNA-bd_sf"/>
</dbReference>
<proteinExistence type="predicted"/>
<accession>A0A411HH11</accession>
<organism evidence="7 8">
    <name type="scientific">Pseudolysobacter antarcticus</name>
    <dbReference type="NCBI Taxonomy" id="2511995"/>
    <lineage>
        <taxon>Bacteria</taxon>
        <taxon>Pseudomonadati</taxon>
        <taxon>Pseudomonadota</taxon>
        <taxon>Gammaproteobacteria</taxon>
        <taxon>Lysobacterales</taxon>
        <taxon>Rhodanobacteraceae</taxon>
        <taxon>Pseudolysobacter</taxon>
    </lineage>
</organism>
<dbReference type="FunFam" id="1.10.10.10:FF:000163">
    <property type="entry name" value="MarR family transcriptional regulator"/>
    <property type="match status" value="1"/>
</dbReference>
<keyword evidence="4" id="KW-0238">DNA-binding</keyword>
<dbReference type="RefSeq" id="WP_129832052.1">
    <property type="nucleotide sequence ID" value="NZ_CP035704.1"/>
</dbReference>
<dbReference type="KEGG" id="xbc:ELE36_05065"/>
<name>A0A411HH11_9GAMM</name>
<keyword evidence="2" id="KW-0963">Cytoplasm</keyword>
<dbReference type="OrthoDB" id="9806864at2"/>
<gene>
    <name evidence="7" type="ORF">ELE36_05065</name>
</gene>
<comment type="subcellular location">
    <subcellularLocation>
        <location evidence="1">Cytoplasm</location>
    </subcellularLocation>
</comment>
<dbReference type="InterPro" id="IPR039422">
    <property type="entry name" value="MarR/SlyA-like"/>
</dbReference>
<dbReference type="GO" id="GO:0006950">
    <property type="term" value="P:response to stress"/>
    <property type="evidence" value="ECO:0007669"/>
    <property type="project" value="TreeGrafter"/>
</dbReference>
<evidence type="ECO:0000256" key="4">
    <source>
        <dbReference type="ARBA" id="ARBA00023125"/>
    </source>
</evidence>
<evidence type="ECO:0000313" key="8">
    <source>
        <dbReference type="Proteomes" id="UP000291562"/>
    </source>
</evidence>
<dbReference type="InterPro" id="IPR055166">
    <property type="entry name" value="Transc_reg_Sar_Rot_HTH"/>
</dbReference>